<dbReference type="AlphaFoldDB" id="A0A8J7PGM6"/>
<evidence type="ECO:0000256" key="3">
    <source>
        <dbReference type="ARBA" id="ARBA00022764"/>
    </source>
</evidence>
<evidence type="ECO:0000256" key="7">
    <source>
        <dbReference type="ARBA" id="ARBA00030642"/>
    </source>
</evidence>
<dbReference type="PROSITE" id="PS50198">
    <property type="entry name" value="PPIC_PPIASE_2"/>
    <property type="match status" value="1"/>
</dbReference>
<evidence type="ECO:0000256" key="5">
    <source>
        <dbReference type="ARBA" id="ARBA00023186"/>
    </source>
</evidence>
<gene>
    <name evidence="11" type="ORF">J0H12_01280</name>
</gene>
<dbReference type="Proteomes" id="UP000664414">
    <property type="component" value="Unassembled WGS sequence"/>
</dbReference>
<dbReference type="InterPro" id="IPR046357">
    <property type="entry name" value="PPIase_dom_sf"/>
</dbReference>
<accession>A0A8J7PGM6</accession>
<dbReference type="PANTHER" id="PTHR47637">
    <property type="entry name" value="CHAPERONE SURA"/>
    <property type="match status" value="1"/>
</dbReference>
<dbReference type="SUPFAM" id="SSF109998">
    <property type="entry name" value="Triger factor/SurA peptide-binding domain-like"/>
    <property type="match status" value="1"/>
</dbReference>
<evidence type="ECO:0000256" key="8">
    <source>
        <dbReference type="ARBA" id="ARBA00031484"/>
    </source>
</evidence>
<name>A0A8J7PGM6_9PROT</name>
<organism evidence="11 12">
    <name type="scientific">Candidatus Paracaedimonas acanthamoebae</name>
    <dbReference type="NCBI Taxonomy" id="244581"/>
    <lineage>
        <taxon>Bacteria</taxon>
        <taxon>Pseudomonadati</taxon>
        <taxon>Pseudomonadota</taxon>
        <taxon>Alphaproteobacteria</taxon>
        <taxon>Holosporales</taxon>
        <taxon>Caedimonadaceae</taxon>
        <taxon>Candidatus Paracaedimonas</taxon>
    </lineage>
</organism>
<dbReference type="Pfam" id="PF09312">
    <property type="entry name" value="SurA_N"/>
    <property type="match status" value="1"/>
</dbReference>
<evidence type="ECO:0000313" key="12">
    <source>
        <dbReference type="Proteomes" id="UP000664414"/>
    </source>
</evidence>
<sequence length="431" mass="48596">MTSVKLKLKGQKMQKLLKFSFIISCLINIPIFASGEIGRIVAVVEDKIISQADLENRLKLAILSSGLENTPAHRKQLESQVIRVMVDELLKINRAKQFDIHASENDIEHAIKDIEHRNQMEEGTLKKLLQSNHIPLKILKTQMEADIVWREYIQARYYNSVQISERELERASEKFAQKKDQPQFLLAEIFLEVDASSQEADVERRAWEFVNKIRSGANFSAISQQFSQAASAAQSGDIDWVAADQLDPVLKQVIEGLNVGSTTDPIKTQHGYHILLLRDKRAAGESLGKDTLITFIQTLFPLSQPFTEETVNPVMLKARTLANSAKNCAVLSTLVKSDKNIEIREAKNLSFATLIPQIRQLIGSLNPGQSSTPLLSDAGVIMFTVCEKQDINPENLAKEQVRNILIEEKLNNLSKGELRELKRRAHVEIRD</sequence>
<comment type="caution">
    <text evidence="11">The sequence shown here is derived from an EMBL/GenBank/DDBJ whole genome shotgun (WGS) entry which is preliminary data.</text>
</comment>
<evidence type="ECO:0000259" key="10">
    <source>
        <dbReference type="PROSITE" id="PS50198"/>
    </source>
</evidence>
<keyword evidence="5" id="KW-0143">Chaperone</keyword>
<protein>
    <recommendedName>
        <fullName evidence="1">Parvulin-like PPIase</fullName>
    </recommendedName>
    <alternativeName>
        <fullName evidence="7">Peptidyl-prolyl cis-trans isomerase plp</fullName>
    </alternativeName>
    <alternativeName>
        <fullName evidence="8">Rotamase plp</fullName>
    </alternativeName>
</protein>
<dbReference type="GO" id="GO:0003755">
    <property type="term" value="F:peptidyl-prolyl cis-trans isomerase activity"/>
    <property type="evidence" value="ECO:0007669"/>
    <property type="project" value="UniProtKB-KW"/>
</dbReference>
<dbReference type="EMBL" id="JAFKGL010000011">
    <property type="protein sequence ID" value="MBN9412545.1"/>
    <property type="molecule type" value="Genomic_DNA"/>
</dbReference>
<dbReference type="Gene3D" id="1.10.4030.10">
    <property type="entry name" value="Porin chaperone SurA, peptide-binding domain"/>
    <property type="match status" value="1"/>
</dbReference>
<keyword evidence="2" id="KW-0732">Signal</keyword>
<evidence type="ECO:0000256" key="6">
    <source>
        <dbReference type="ARBA" id="ARBA00023235"/>
    </source>
</evidence>
<dbReference type="Gene3D" id="3.10.50.40">
    <property type="match status" value="1"/>
</dbReference>
<dbReference type="InterPro" id="IPR027304">
    <property type="entry name" value="Trigger_fact/SurA_dom_sf"/>
</dbReference>
<reference evidence="11" key="1">
    <citation type="submission" date="2021-02" db="EMBL/GenBank/DDBJ databases">
        <title>Thiocyanate and organic carbon inputs drive convergent selection for specific autotrophic Afipia and Thiobacillus strains within complex microbiomes.</title>
        <authorList>
            <person name="Huddy R.J."/>
            <person name="Sachdeva R."/>
            <person name="Kadzinga F."/>
            <person name="Kantor R.S."/>
            <person name="Harrison S.T.L."/>
            <person name="Banfield J.F."/>
        </authorList>
    </citation>
    <scope>NUCLEOTIDE SEQUENCE</scope>
    <source>
        <strain evidence="11">SCN18_10_11_15_R4_P_38_20</strain>
    </source>
</reference>
<keyword evidence="3" id="KW-0574">Periplasm</keyword>
<feature type="domain" description="PpiC" evidence="10">
    <location>
        <begin position="181"/>
        <end position="279"/>
    </location>
</feature>
<evidence type="ECO:0000256" key="4">
    <source>
        <dbReference type="ARBA" id="ARBA00023110"/>
    </source>
</evidence>
<dbReference type="SUPFAM" id="SSF54534">
    <property type="entry name" value="FKBP-like"/>
    <property type="match status" value="1"/>
</dbReference>
<proteinExistence type="predicted"/>
<dbReference type="InterPro" id="IPR000297">
    <property type="entry name" value="PPIase_PpiC"/>
</dbReference>
<evidence type="ECO:0000256" key="2">
    <source>
        <dbReference type="ARBA" id="ARBA00022729"/>
    </source>
</evidence>
<keyword evidence="6 9" id="KW-0413">Isomerase</keyword>
<dbReference type="Pfam" id="PF00639">
    <property type="entry name" value="Rotamase"/>
    <property type="match status" value="1"/>
</dbReference>
<keyword evidence="4 9" id="KW-0697">Rotamase</keyword>
<dbReference type="InterPro" id="IPR015391">
    <property type="entry name" value="SurA_N"/>
</dbReference>
<evidence type="ECO:0000256" key="9">
    <source>
        <dbReference type="PROSITE-ProRule" id="PRU00278"/>
    </source>
</evidence>
<evidence type="ECO:0000256" key="1">
    <source>
        <dbReference type="ARBA" id="ARBA00018370"/>
    </source>
</evidence>
<dbReference type="PANTHER" id="PTHR47637:SF1">
    <property type="entry name" value="CHAPERONE SURA"/>
    <property type="match status" value="1"/>
</dbReference>
<evidence type="ECO:0000313" key="11">
    <source>
        <dbReference type="EMBL" id="MBN9412545.1"/>
    </source>
</evidence>
<dbReference type="InterPro" id="IPR050280">
    <property type="entry name" value="OMP_Chaperone_SurA"/>
</dbReference>